<dbReference type="Pfam" id="PF06620">
    <property type="entry name" value="DUF1150"/>
    <property type="match status" value="1"/>
</dbReference>
<dbReference type="Proteomes" id="UP000474757">
    <property type="component" value="Unassembled WGS sequence"/>
</dbReference>
<gene>
    <name evidence="1" type="ORF">GZA08_13515</name>
</gene>
<sequence>MNTPVDMSRMGKNVVYVKPVAVADLPEEVQAQAEGRETLFAVHNADGRQLALVIDQKLAFALAREHDMVPLTIH</sequence>
<name>A0A6B2JVQ8_9RHOB</name>
<comment type="caution">
    <text evidence="1">The sequence shown here is derived from an EMBL/GenBank/DDBJ whole genome shotgun (WGS) entry which is preliminary data.</text>
</comment>
<dbReference type="InterPro" id="IPR009531">
    <property type="entry name" value="DUF1150"/>
</dbReference>
<evidence type="ECO:0000313" key="1">
    <source>
        <dbReference type="EMBL" id="NDV01985.1"/>
    </source>
</evidence>
<evidence type="ECO:0000313" key="2">
    <source>
        <dbReference type="Proteomes" id="UP000474757"/>
    </source>
</evidence>
<dbReference type="RefSeq" id="WP_163894523.1">
    <property type="nucleotide sequence ID" value="NZ_JAAFYS010000003.1"/>
</dbReference>
<reference evidence="1 2" key="1">
    <citation type="submission" date="2020-02" db="EMBL/GenBank/DDBJ databases">
        <title>Pseudoroseicyclus tamarix, sp. nov., isolated from offshore sediment of a Tamarix chinensis forest.</title>
        <authorList>
            <person name="Gai Y."/>
        </authorList>
    </citation>
    <scope>NUCLEOTIDE SEQUENCE [LARGE SCALE GENOMIC DNA]</scope>
    <source>
        <strain evidence="1 2">CLL3-39</strain>
    </source>
</reference>
<accession>A0A6B2JVQ8</accession>
<protein>
    <submittedName>
        <fullName evidence="1">DUF1150 family protein</fullName>
    </submittedName>
</protein>
<organism evidence="1 2">
    <name type="scientific">Pseudoroseicyclus tamaricis</name>
    <dbReference type="NCBI Taxonomy" id="2705421"/>
    <lineage>
        <taxon>Bacteria</taxon>
        <taxon>Pseudomonadati</taxon>
        <taxon>Pseudomonadota</taxon>
        <taxon>Alphaproteobacteria</taxon>
        <taxon>Rhodobacterales</taxon>
        <taxon>Paracoccaceae</taxon>
        <taxon>Pseudoroseicyclus</taxon>
    </lineage>
</organism>
<dbReference type="AlphaFoldDB" id="A0A6B2JVQ8"/>
<dbReference type="EMBL" id="JAAGAB010000003">
    <property type="protein sequence ID" value="NDV01985.1"/>
    <property type="molecule type" value="Genomic_DNA"/>
</dbReference>
<proteinExistence type="predicted"/>
<keyword evidence="2" id="KW-1185">Reference proteome</keyword>